<name>A0A0D6MH73_9PROT</name>
<organism evidence="11 12">
    <name type="scientific">Tanticharoenia sakaeratensis NBRC 103193</name>
    <dbReference type="NCBI Taxonomy" id="1231623"/>
    <lineage>
        <taxon>Bacteria</taxon>
        <taxon>Pseudomonadati</taxon>
        <taxon>Pseudomonadota</taxon>
        <taxon>Alphaproteobacteria</taxon>
        <taxon>Acetobacterales</taxon>
        <taxon>Acetobacteraceae</taxon>
        <taxon>Tanticharoenia</taxon>
    </lineage>
</organism>
<evidence type="ECO:0000256" key="4">
    <source>
        <dbReference type="ARBA" id="ARBA00022475"/>
    </source>
</evidence>
<protein>
    <recommendedName>
        <fullName evidence="10">Flagellar protein FliL</fullName>
    </recommendedName>
</protein>
<dbReference type="OrthoDB" id="7304620at2"/>
<evidence type="ECO:0000256" key="3">
    <source>
        <dbReference type="ARBA" id="ARBA00008281"/>
    </source>
</evidence>
<dbReference type="GO" id="GO:0009425">
    <property type="term" value="C:bacterial-type flagellum basal body"/>
    <property type="evidence" value="ECO:0007669"/>
    <property type="project" value="InterPro"/>
</dbReference>
<dbReference type="Pfam" id="PF03748">
    <property type="entry name" value="FliL"/>
    <property type="match status" value="1"/>
</dbReference>
<keyword evidence="5 10" id="KW-0145">Chemotaxis</keyword>
<dbReference type="STRING" id="1231623.Tasa_004_042"/>
<reference evidence="11 12" key="1">
    <citation type="submission" date="2012-10" db="EMBL/GenBank/DDBJ databases">
        <title>Genome sequencing of Tanticharoenia sakaeratensis NBRC 103193.</title>
        <authorList>
            <person name="Azuma Y."/>
            <person name="Hadano H."/>
            <person name="Hirakawa H."/>
            <person name="Matsushita K."/>
        </authorList>
    </citation>
    <scope>NUCLEOTIDE SEQUENCE [LARGE SCALE GENOMIC DNA]</scope>
    <source>
        <strain evidence="11 12">NBRC 103193</strain>
    </source>
</reference>
<comment type="caution">
    <text evidence="11">The sequence shown here is derived from an EMBL/GenBank/DDBJ whole genome shotgun (WGS) entry which is preliminary data.</text>
</comment>
<evidence type="ECO:0000256" key="6">
    <source>
        <dbReference type="ARBA" id="ARBA00022692"/>
    </source>
</evidence>
<keyword evidence="9 10" id="KW-0472">Membrane</keyword>
<dbReference type="PANTHER" id="PTHR35091:SF2">
    <property type="entry name" value="FLAGELLAR PROTEIN FLIL"/>
    <property type="match status" value="1"/>
</dbReference>
<dbReference type="GO" id="GO:0006935">
    <property type="term" value="P:chemotaxis"/>
    <property type="evidence" value="ECO:0007669"/>
    <property type="project" value="UniProtKB-KW"/>
</dbReference>
<dbReference type="PANTHER" id="PTHR35091">
    <property type="entry name" value="FLAGELLAR PROTEIN FLIL"/>
    <property type="match status" value="1"/>
</dbReference>
<sequence>MSASETQDKPKKSRKLILIGGVAALCLLGGGGYFGWRHFHGSSKVQAKAAVQQPAMLTLPTIMSNLDAGDGHTQFVKLNARLEIARAQDQAAVEAMMPQILNVFQTYLHETRPDELSGGGLYRLREAMLQQIANTVAPIQIRDLYFTELLTQ</sequence>
<dbReference type="EMBL" id="BALE01000004">
    <property type="protein sequence ID" value="GAN52977.1"/>
    <property type="molecule type" value="Genomic_DNA"/>
</dbReference>
<evidence type="ECO:0000313" key="11">
    <source>
        <dbReference type="EMBL" id="GAN52977.1"/>
    </source>
</evidence>
<evidence type="ECO:0000256" key="10">
    <source>
        <dbReference type="RuleBase" id="RU364125"/>
    </source>
</evidence>
<dbReference type="InterPro" id="IPR005503">
    <property type="entry name" value="FliL"/>
</dbReference>
<comment type="similarity">
    <text evidence="3 10">Belongs to the FliL family.</text>
</comment>
<keyword evidence="6 10" id="KW-0812">Transmembrane</keyword>
<keyword evidence="7 10" id="KW-0283">Flagellar rotation</keyword>
<evidence type="ECO:0000256" key="9">
    <source>
        <dbReference type="ARBA" id="ARBA00023136"/>
    </source>
</evidence>
<evidence type="ECO:0000256" key="2">
    <source>
        <dbReference type="ARBA" id="ARBA00004162"/>
    </source>
</evidence>
<comment type="subcellular location">
    <subcellularLocation>
        <location evidence="10">Cell inner membrane</location>
    </subcellularLocation>
    <subcellularLocation>
        <location evidence="2">Cell membrane</location>
        <topology evidence="2">Single-pass membrane protein</topology>
    </subcellularLocation>
</comment>
<dbReference type="RefSeq" id="WP_048846490.1">
    <property type="nucleotide sequence ID" value="NZ_BALE01000004.1"/>
</dbReference>
<dbReference type="GO" id="GO:0071978">
    <property type="term" value="P:bacterial-type flagellum-dependent swarming motility"/>
    <property type="evidence" value="ECO:0007669"/>
    <property type="project" value="TreeGrafter"/>
</dbReference>
<keyword evidence="10" id="KW-0997">Cell inner membrane</keyword>
<evidence type="ECO:0000256" key="5">
    <source>
        <dbReference type="ARBA" id="ARBA00022500"/>
    </source>
</evidence>
<evidence type="ECO:0000256" key="7">
    <source>
        <dbReference type="ARBA" id="ARBA00022779"/>
    </source>
</evidence>
<keyword evidence="4" id="KW-1003">Cell membrane</keyword>
<evidence type="ECO:0000313" key="12">
    <source>
        <dbReference type="Proteomes" id="UP000032679"/>
    </source>
</evidence>
<evidence type="ECO:0000256" key="8">
    <source>
        <dbReference type="ARBA" id="ARBA00022989"/>
    </source>
</evidence>
<accession>A0A0D6MH73</accession>
<evidence type="ECO:0000256" key="1">
    <source>
        <dbReference type="ARBA" id="ARBA00002254"/>
    </source>
</evidence>
<keyword evidence="11" id="KW-0282">Flagellum</keyword>
<keyword evidence="12" id="KW-1185">Reference proteome</keyword>
<keyword evidence="11" id="KW-0969">Cilium</keyword>
<dbReference type="AlphaFoldDB" id="A0A0D6MH73"/>
<comment type="function">
    <text evidence="1 10">Controls the rotational direction of flagella during chemotaxis.</text>
</comment>
<dbReference type="Proteomes" id="UP000032679">
    <property type="component" value="Unassembled WGS sequence"/>
</dbReference>
<keyword evidence="11" id="KW-0966">Cell projection</keyword>
<feature type="transmembrane region" description="Helical" evidence="10">
    <location>
        <begin position="16"/>
        <end position="36"/>
    </location>
</feature>
<gene>
    <name evidence="11" type="ORF">Tasa_004_042</name>
</gene>
<dbReference type="GO" id="GO:0005886">
    <property type="term" value="C:plasma membrane"/>
    <property type="evidence" value="ECO:0007669"/>
    <property type="project" value="UniProtKB-SubCell"/>
</dbReference>
<proteinExistence type="inferred from homology"/>
<keyword evidence="8 10" id="KW-1133">Transmembrane helix</keyword>